<evidence type="ECO:0000256" key="7">
    <source>
        <dbReference type="SAM" id="MobiDB-lite"/>
    </source>
</evidence>
<evidence type="ECO:0000256" key="4">
    <source>
        <dbReference type="ARBA" id="ARBA00022741"/>
    </source>
</evidence>
<dbReference type="EMBL" id="CP074371">
    <property type="protein sequence ID" value="QVI24111.1"/>
    <property type="molecule type" value="Genomic_DNA"/>
</dbReference>
<keyword evidence="10" id="KW-1185">Reference proteome</keyword>
<accession>A0ABX8CW35</accession>
<feature type="domain" description="Protein kinase" evidence="8">
    <location>
        <begin position="1"/>
        <end position="228"/>
    </location>
</feature>
<organism evidence="9 10">
    <name type="scientific">Nocardia tengchongensis</name>
    <dbReference type="NCBI Taxonomy" id="2055889"/>
    <lineage>
        <taxon>Bacteria</taxon>
        <taxon>Bacillati</taxon>
        <taxon>Actinomycetota</taxon>
        <taxon>Actinomycetes</taxon>
        <taxon>Mycobacteriales</taxon>
        <taxon>Nocardiaceae</taxon>
        <taxon>Nocardia</taxon>
    </lineage>
</organism>
<dbReference type="SUPFAM" id="SSF56112">
    <property type="entry name" value="Protein kinase-like (PK-like)"/>
    <property type="match status" value="1"/>
</dbReference>
<dbReference type="GO" id="GO:0004674">
    <property type="term" value="F:protein serine/threonine kinase activity"/>
    <property type="evidence" value="ECO:0007669"/>
    <property type="project" value="UniProtKB-KW"/>
</dbReference>
<sequence>MGIVYLARNPRLNRLVALKVLGELIAADTRGRARLEREAALAARLEHPNIVTIYDRAPSDAAVPWICMKYVGGGDVAQRISERGGPLPDDQAVGILTDAARALDHAHWHGILHRDVKPGNILLDHTAGDLASSPTLPAPPHPELIATLPAPTPHATASTRIPQPPSRFRRSAPTDRADLPRGRPGRAPQVPGPSGCSRRARHGPHYRNPSASVSTARTRKSGVERHKP</sequence>
<feature type="compositionally biased region" description="Low complexity" evidence="7">
    <location>
        <begin position="146"/>
        <end position="159"/>
    </location>
</feature>
<feature type="compositionally biased region" description="Basic and acidic residues" evidence="7">
    <location>
        <begin position="172"/>
        <end position="181"/>
    </location>
</feature>
<dbReference type="PROSITE" id="PS50011">
    <property type="entry name" value="PROTEIN_KINASE_DOM"/>
    <property type="match status" value="1"/>
</dbReference>
<protein>
    <recommendedName>
        <fullName evidence="1">non-specific serine/threonine protein kinase</fullName>
        <ecNumber evidence="1">2.7.11.1</ecNumber>
    </recommendedName>
</protein>
<name>A0ABX8CW35_9NOCA</name>
<keyword evidence="6" id="KW-0067">ATP-binding</keyword>
<reference evidence="9 10" key="1">
    <citation type="submission" date="2021-04" db="EMBL/GenBank/DDBJ databases">
        <title>Nocardia tengchongensis.</title>
        <authorList>
            <person name="Zhuang k."/>
            <person name="Ran Y."/>
            <person name="Li W."/>
        </authorList>
    </citation>
    <scope>NUCLEOTIDE SEQUENCE [LARGE SCALE GENOMIC DNA]</scope>
    <source>
        <strain evidence="9 10">CFH S0057</strain>
    </source>
</reference>
<dbReference type="PANTHER" id="PTHR43289">
    <property type="entry name" value="MITOGEN-ACTIVATED PROTEIN KINASE KINASE KINASE 20-RELATED"/>
    <property type="match status" value="1"/>
</dbReference>
<dbReference type="InterPro" id="IPR008271">
    <property type="entry name" value="Ser/Thr_kinase_AS"/>
</dbReference>
<dbReference type="Proteomes" id="UP000683310">
    <property type="component" value="Chromosome"/>
</dbReference>
<dbReference type="EC" id="2.7.11.1" evidence="1"/>
<dbReference type="Gene3D" id="3.30.200.20">
    <property type="entry name" value="Phosphorylase Kinase, domain 1"/>
    <property type="match status" value="1"/>
</dbReference>
<evidence type="ECO:0000256" key="1">
    <source>
        <dbReference type="ARBA" id="ARBA00012513"/>
    </source>
</evidence>
<dbReference type="InterPro" id="IPR011009">
    <property type="entry name" value="Kinase-like_dom_sf"/>
</dbReference>
<evidence type="ECO:0000256" key="6">
    <source>
        <dbReference type="ARBA" id="ARBA00022840"/>
    </source>
</evidence>
<evidence type="ECO:0000256" key="2">
    <source>
        <dbReference type="ARBA" id="ARBA00022527"/>
    </source>
</evidence>
<evidence type="ECO:0000256" key="3">
    <source>
        <dbReference type="ARBA" id="ARBA00022679"/>
    </source>
</evidence>
<evidence type="ECO:0000313" key="10">
    <source>
        <dbReference type="Proteomes" id="UP000683310"/>
    </source>
</evidence>
<proteinExistence type="predicted"/>
<dbReference type="InterPro" id="IPR000719">
    <property type="entry name" value="Prot_kinase_dom"/>
</dbReference>
<keyword evidence="5 9" id="KW-0418">Kinase</keyword>
<dbReference type="Gene3D" id="1.10.510.10">
    <property type="entry name" value="Transferase(Phosphotransferase) domain 1"/>
    <property type="match status" value="1"/>
</dbReference>
<feature type="region of interest" description="Disordered" evidence="7">
    <location>
        <begin position="132"/>
        <end position="228"/>
    </location>
</feature>
<evidence type="ECO:0000313" key="9">
    <source>
        <dbReference type="EMBL" id="QVI24111.1"/>
    </source>
</evidence>
<keyword evidence="2 9" id="KW-0723">Serine/threonine-protein kinase</keyword>
<dbReference type="CDD" id="cd14014">
    <property type="entry name" value="STKc_PknB_like"/>
    <property type="match status" value="1"/>
</dbReference>
<dbReference type="PANTHER" id="PTHR43289:SF6">
    <property type="entry name" value="SERINE_THREONINE-PROTEIN KINASE NEKL-3"/>
    <property type="match status" value="1"/>
</dbReference>
<gene>
    <name evidence="9" type="ORF">KHQ06_15825</name>
</gene>
<evidence type="ECO:0000256" key="5">
    <source>
        <dbReference type="ARBA" id="ARBA00022777"/>
    </source>
</evidence>
<dbReference type="PROSITE" id="PS00108">
    <property type="entry name" value="PROTEIN_KINASE_ST"/>
    <property type="match status" value="1"/>
</dbReference>
<dbReference type="SMART" id="SM00220">
    <property type="entry name" value="S_TKc"/>
    <property type="match status" value="1"/>
</dbReference>
<keyword evidence="4" id="KW-0547">Nucleotide-binding</keyword>
<keyword evidence="3" id="KW-0808">Transferase</keyword>
<evidence type="ECO:0000259" key="8">
    <source>
        <dbReference type="PROSITE" id="PS50011"/>
    </source>
</evidence>
<dbReference type="Pfam" id="PF00069">
    <property type="entry name" value="Pkinase"/>
    <property type="match status" value="1"/>
</dbReference>